<protein>
    <submittedName>
        <fullName evidence="2">Aaa family atpase</fullName>
    </submittedName>
</protein>
<dbReference type="OrthoDB" id="2423195at2759"/>
<evidence type="ECO:0000256" key="1">
    <source>
        <dbReference type="SAM" id="MobiDB-lite"/>
    </source>
</evidence>
<evidence type="ECO:0000313" key="2">
    <source>
        <dbReference type="EMBL" id="RMZ67477.1"/>
    </source>
</evidence>
<proteinExistence type="predicted"/>
<keyword evidence="3" id="KW-1185">Reference proteome</keyword>
<dbReference type="EMBL" id="KE747810">
    <property type="protein sequence ID" value="RMZ67477.1"/>
    <property type="molecule type" value="Genomic_DNA"/>
</dbReference>
<organism evidence="2 3">
    <name type="scientific">Pyrenophora seminiperda CCB06</name>
    <dbReference type="NCBI Taxonomy" id="1302712"/>
    <lineage>
        <taxon>Eukaryota</taxon>
        <taxon>Fungi</taxon>
        <taxon>Dikarya</taxon>
        <taxon>Ascomycota</taxon>
        <taxon>Pezizomycotina</taxon>
        <taxon>Dothideomycetes</taxon>
        <taxon>Pleosporomycetidae</taxon>
        <taxon>Pleosporales</taxon>
        <taxon>Pleosporineae</taxon>
        <taxon>Pleosporaceae</taxon>
        <taxon>Pyrenophora</taxon>
    </lineage>
</organism>
<reference evidence="2 3" key="1">
    <citation type="journal article" date="2014" name="PLoS ONE">
        <title>De novo Genome Assembly of the Fungal Plant Pathogen Pyrenophora semeniperda.</title>
        <authorList>
            <person name="Soliai M.M."/>
            <person name="Meyer S.E."/>
            <person name="Udall J.A."/>
            <person name="Elzinga D.E."/>
            <person name="Hermansen R.A."/>
            <person name="Bodily P.M."/>
            <person name="Hart A.A."/>
            <person name="Coleman C.E."/>
        </authorList>
    </citation>
    <scope>NUCLEOTIDE SEQUENCE [LARGE SCALE GENOMIC DNA]</scope>
    <source>
        <strain evidence="2 3">CCB06</strain>
        <tissue evidence="2">Mycelium</tissue>
    </source>
</reference>
<dbReference type="AlphaFoldDB" id="A0A3M7LYX9"/>
<feature type="region of interest" description="Disordered" evidence="1">
    <location>
        <begin position="1"/>
        <end position="28"/>
    </location>
</feature>
<sequence>MPKASCGANKVVQRRHLRTSRGEEGSRRESVLGGIVFRRGCVQVCGVSDRSSCGVERGGQGVSFLSRQQSVKQLYDGKFLHRVLEQIVEPPSFWNILVEAHSARILTTDGTHAFAWLPLEILRSA</sequence>
<accession>A0A3M7LYX9</accession>
<name>A0A3M7LYX9_9PLEO</name>
<evidence type="ECO:0000313" key="3">
    <source>
        <dbReference type="Proteomes" id="UP000265663"/>
    </source>
</evidence>
<dbReference type="Proteomes" id="UP000265663">
    <property type="component" value="Unassembled WGS sequence"/>
</dbReference>
<gene>
    <name evidence="2" type="ORF">GMOD_00001407</name>
</gene>